<evidence type="ECO:0000313" key="2">
    <source>
        <dbReference type="WBParaSite" id="Pan_g1138.t1"/>
    </source>
</evidence>
<proteinExistence type="predicted"/>
<accession>A0A7E4UPX0</accession>
<dbReference type="Proteomes" id="UP000492821">
    <property type="component" value="Unassembled WGS sequence"/>
</dbReference>
<dbReference type="AlphaFoldDB" id="A0A7E4UPX0"/>
<reference evidence="2" key="2">
    <citation type="submission" date="2020-10" db="UniProtKB">
        <authorList>
            <consortium name="WormBaseParasite"/>
        </authorList>
    </citation>
    <scope>IDENTIFICATION</scope>
</reference>
<reference evidence="1" key="1">
    <citation type="journal article" date="2013" name="Genetics">
        <title>The draft genome and transcriptome of Panagrellus redivivus are shaped by the harsh demands of a free-living lifestyle.</title>
        <authorList>
            <person name="Srinivasan J."/>
            <person name="Dillman A.R."/>
            <person name="Macchietto M.G."/>
            <person name="Heikkinen L."/>
            <person name="Lakso M."/>
            <person name="Fracchia K.M."/>
            <person name="Antoshechkin I."/>
            <person name="Mortazavi A."/>
            <person name="Wong G."/>
            <person name="Sternberg P.W."/>
        </authorList>
    </citation>
    <scope>NUCLEOTIDE SEQUENCE [LARGE SCALE GENOMIC DNA]</scope>
    <source>
        <strain evidence="1">MT8872</strain>
    </source>
</reference>
<keyword evidence="1" id="KW-1185">Reference proteome</keyword>
<evidence type="ECO:0000313" key="1">
    <source>
        <dbReference type="Proteomes" id="UP000492821"/>
    </source>
</evidence>
<sequence>MTCIIAEETFQMVVKESQCLAFKEMISHKEVEAPVPQTLQYLSMMPLTTMAAIMTVHVPSNVSNYAKMAMKAKPKLHIANNACHQP</sequence>
<organism evidence="1 2">
    <name type="scientific">Panagrellus redivivus</name>
    <name type="common">Microworm</name>
    <dbReference type="NCBI Taxonomy" id="6233"/>
    <lineage>
        <taxon>Eukaryota</taxon>
        <taxon>Metazoa</taxon>
        <taxon>Ecdysozoa</taxon>
        <taxon>Nematoda</taxon>
        <taxon>Chromadorea</taxon>
        <taxon>Rhabditida</taxon>
        <taxon>Tylenchina</taxon>
        <taxon>Panagrolaimomorpha</taxon>
        <taxon>Panagrolaimoidea</taxon>
        <taxon>Panagrolaimidae</taxon>
        <taxon>Panagrellus</taxon>
    </lineage>
</organism>
<name>A0A7E4UPX0_PANRE</name>
<protein>
    <submittedName>
        <fullName evidence="2">BURP domain-containing protein</fullName>
    </submittedName>
</protein>
<dbReference type="WBParaSite" id="Pan_g1138.t1">
    <property type="protein sequence ID" value="Pan_g1138.t1"/>
    <property type="gene ID" value="Pan_g1138"/>
</dbReference>